<dbReference type="RefSeq" id="WP_075131809.1">
    <property type="nucleotide sequence ID" value="NZ_MSIF01000002.1"/>
</dbReference>
<evidence type="ECO:0000313" key="3">
    <source>
        <dbReference type="Proteomes" id="UP000185696"/>
    </source>
</evidence>
<dbReference type="InterPro" id="IPR016181">
    <property type="entry name" value="Acyl_CoA_acyltransferase"/>
</dbReference>
<dbReference type="AlphaFoldDB" id="A0A7Z0WQ81"/>
<comment type="caution">
    <text evidence="2">The sequence shown here is derived from an EMBL/GenBank/DDBJ whole genome shotgun (WGS) entry which is preliminary data.</text>
</comment>
<accession>A0A7Z0WQ81</accession>
<evidence type="ECO:0000313" key="2">
    <source>
        <dbReference type="EMBL" id="OLF12901.1"/>
    </source>
</evidence>
<gene>
    <name evidence="2" type="ORF">BLA60_06495</name>
</gene>
<sequence>MHRGIRVRSTDAIQLGRHATRLDTLYRRCFTEPPWLASAQRLAGFPARLTAHLGRSGFAGLVAEAGDQLVGAVYGWPAGPYLATGSTFDDALAEAVTPEVAARLVAPALIVAELMVDPGHQRAGIGRELLARFVADWPSAWLCTHPDAPAARLYRHDGWRAEANFEVEEYPMVLFTRQA</sequence>
<reference evidence="2 3" key="1">
    <citation type="submission" date="2016-12" db="EMBL/GenBank/DDBJ databases">
        <title>The draft genome sequence of Actinophytocola xinjiangensis.</title>
        <authorList>
            <person name="Wang W."/>
            <person name="Yuan L."/>
        </authorList>
    </citation>
    <scope>NUCLEOTIDE SEQUENCE [LARGE SCALE GENOMIC DNA]</scope>
    <source>
        <strain evidence="2 3">CGMCC 4.4663</strain>
    </source>
</reference>
<dbReference type="Pfam" id="PF13508">
    <property type="entry name" value="Acetyltransf_7"/>
    <property type="match status" value="1"/>
</dbReference>
<evidence type="ECO:0000259" key="1">
    <source>
        <dbReference type="PROSITE" id="PS51186"/>
    </source>
</evidence>
<dbReference type="PROSITE" id="PS51186">
    <property type="entry name" value="GNAT"/>
    <property type="match status" value="1"/>
</dbReference>
<keyword evidence="3" id="KW-1185">Reference proteome</keyword>
<feature type="domain" description="N-acetyltransferase" evidence="1">
    <location>
        <begin position="5"/>
        <end position="177"/>
    </location>
</feature>
<dbReference type="GO" id="GO:0016747">
    <property type="term" value="F:acyltransferase activity, transferring groups other than amino-acyl groups"/>
    <property type="evidence" value="ECO:0007669"/>
    <property type="project" value="InterPro"/>
</dbReference>
<protein>
    <recommendedName>
        <fullName evidence="1">N-acetyltransferase domain-containing protein</fullName>
    </recommendedName>
</protein>
<name>A0A7Z0WQ81_9PSEU</name>
<dbReference type="Proteomes" id="UP000185696">
    <property type="component" value="Unassembled WGS sequence"/>
</dbReference>
<dbReference type="EMBL" id="MSIF01000002">
    <property type="protein sequence ID" value="OLF12901.1"/>
    <property type="molecule type" value="Genomic_DNA"/>
</dbReference>
<proteinExistence type="predicted"/>
<organism evidence="2 3">
    <name type="scientific">Actinophytocola xinjiangensis</name>
    <dbReference type="NCBI Taxonomy" id="485602"/>
    <lineage>
        <taxon>Bacteria</taxon>
        <taxon>Bacillati</taxon>
        <taxon>Actinomycetota</taxon>
        <taxon>Actinomycetes</taxon>
        <taxon>Pseudonocardiales</taxon>
        <taxon>Pseudonocardiaceae</taxon>
    </lineage>
</organism>
<dbReference type="Gene3D" id="3.40.630.30">
    <property type="match status" value="1"/>
</dbReference>
<dbReference type="InterPro" id="IPR000182">
    <property type="entry name" value="GNAT_dom"/>
</dbReference>
<dbReference type="SUPFAM" id="SSF55729">
    <property type="entry name" value="Acyl-CoA N-acyltransferases (Nat)"/>
    <property type="match status" value="1"/>
</dbReference>